<dbReference type="Gene3D" id="3.60.20.10">
    <property type="entry name" value="Glutamine Phosphoribosylpyrophosphate, subunit 1, domain 1"/>
    <property type="match status" value="1"/>
</dbReference>
<keyword evidence="3" id="KW-0865">Zymogen</keyword>
<comment type="caution">
    <text evidence="6">The sequence shown here is derived from an EMBL/GenBank/DDBJ whole genome shotgun (WGS) entry which is preliminary data.</text>
</comment>
<dbReference type="InterPro" id="IPR043147">
    <property type="entry name" value="Penicillin_amidase_A-knob"/>
</dbReference>
<name>A0A9X1PJI9_9BACT</name>
<dbReference type="Pfam" id="PF01804">
    <property type="entry name" value="Penicil_amidase"/>
    <property type="match status" value="1"/>
</dbReference>
<evidence type="ECO:0000256" key="3">
    <source>
        <dbReference type="ARBA" id="ARBA00023145"/>
    </source>
</evidence>
<dbReference type="EMBL" id="JAJTTC010000001">
    <property type="protein sequence ID" value="MCF0062048.1"/>
    <property type="molecule type" value="Genomic_DNA"/>
</dbReference>
<keyword evidence="5" id="KW-0106">Calcium</keyword>
<comment type="similarity">
    <text evidence="1">Belongs to the peptidase S45 family.</text>
</comment>
<dbReference type="PANTHER" id="PTHR34218:SF4">
    <property type="entry name" value="ACYL-HOMOSERINE LACTONE ACYLASE QUIP"/>
    <property type="match status" value="1"/>
</dbReference>
<dbReference type="Gene3D" id="2.30.120.10">
    <property type="match status" value="1"/>
</dbReference>
<evidence type="ECO:0000256" key="2">
    <source>
        <dbReference type="ARBA" id="ARBA00022801"/>
    </source>
</evidence>
<evidence type="ECO:0000256" key="1">
    <source>
        <dbReference type="ARBA" id="ARBA00006586"/>
    </source>
</evidence>
<dbReference type="GO" id="GO:0046872">
    <property type="term" value="F:metal ion binding"/>
    <property type="evidence" value="ECO:0007669"/>
    <property type="project" value="UniProtKB-KW"/>
</dbReference>
<dbReference type="Gene3D" id="1.10.439.10">
    <property type="entry name" value="Penicillin Amidohydrolase, domain 1"/>
    <property type="match status" value="1"/>
</dbReference>
<dbReference type="CDD" id="cd03747">
    <property type="entry name" value="Ntn_PGA_like"/>
    <property type="match status" value="1"/>
</dbReference>
<accession>A0A9X1PJI9</accession>
<dbReference type="RefSeq" id="WP_234655257.1">
    <property type="nucleotide sequence ID" value="NZ_JAJTTC010000001.1"/>
</dbReference>
<organism evidence="6 7">
    <name type="scientific">Dyadobacter chenwenxiniae</name>
    <dbReference type="NCBI Taxonomy" id="2906456"/>
    <lineage>
        <taxon>Bacteria</taxon>
        <taxon>Pseudomonadati</taxon>
        <taxon>Bacteroidota</taxon>
        <taxon>Cytophagia</taxon>
        <taxon>Cytophagales</taxon>
        <taxon>Spirosomataceae</taxon>
        <taxon>Dyadobacter</taxon>
    </lineage>
</organism>
<keyword evidence="2" id="KW-0378">Hydrolase</keyword>
<keyword evidence="7" id="KW-1185">Reference proteome</keyword>
<dbReference type="SUPFAM" id="SSF56235">
    <property type="entry name" value="N-terminal nucleophile aminohydrolases (Ntn hydrolases)"/>
    <property type="match status" value="1"/>
</dbReference>
<reference evidence="6" key="1">
    <citation type="submission" date="2021-12" db="EMBL/GenBank/DDBJ databases">
        <title>Novel species in genus Dyadobacter.</title>
        <authorList>
            <person name="Ma C."/>
        </authorList>
    </citation>
    <scope>NUCLEOTIDE SEQUENCE</scope>
    <source>
        <strain evidence="6">LJ419</strain>
    </source>
</reference>
<feature type="binding site" evidence="5">
    <location>
        <position position="208"/>
    </location>
    <ligand>
        <name>Ca(2+)</name>
        <dbReference type="ChEBI" id="CHEBI:29108"/>
    </ligand>
</feature>
<dbReference type="GO" id="GO:0017000">
    <property type="term" value="P:antibiotic biosynthetic process"/>
    <property type="evidence" value="ECO:0007669"/>
    <property type="project" value="InterPro"/>
</dbReference>
<dbReference type="GO" id="GO:0016811">
    <property type="term" value="F:hydrolase activity, acting on carbon-nitrogen (but not peptide) bonds, in linear amides"/>
    <property type="evidence" value="ECO:0007669"/>
    <property type="project" value="InterPro"/>
</dbReference>
<dbReference type="Proteomes" id="UP001139000">
    <property type="component" value="Unassembled WGS sequence"/>
</dbReference>
<dbReference type="InterPro" id="IPR002692">
    <property type="entry name" value="S45"/>
</dbReference>
<dbReference type="PANTHER" id="PTHR34218">
    <property type="entry name" value="PEPTIDASE S45 PENICILLIN AMIDASE"/>
    <property type="match status" value="1"/>
</dbReference>
<gene>
    <name evidence="6" type="ORF">LXM26_11135</name>
</gene>
<feature type="binding site" evidence="5">
    <location>
        <position position="362"/>
    </location>
    <ligand>
        <name>Ca(2+)</name>
        <dbReference type="ChEBI" id="CHEBI:29108"/>
    </ligand>
</feature>
<evidence type="ECO:0000256" key="5">
    <source>
        <dbReference type="PIRSR" id="PIRSR001227-2"/>
    </source>
</evidence>
<comment type="cofactor">
    <cofactor evidence="5">
        <name>Ca(2+)</name>
        <dbReference type="ChEBI" id="CHEBI:29108"/>
    </cofactor>
    <text evidence="5">Binds 1 Ca(2+) ion per dimer.</text>
</comment>
<evidence type="ECO:0000313" key="6">
    <source>
        <dbReference type="EMBL" id="MCF0062048.1"/>
    </source>
</evidence>
<keyword evidence="5" id="KW-0479">Metal-binding</keyword>
<dbReference type="Gene3D" id="1.10.1400.10">
    <property type="match status" value="1"/>
</dbReference>
<sequence>MKYLKAFVSLAATICLVYFLNKPLGPAPALGPFLSPYTGFGQNGDKIIDNQAETILKLDGLKEEVTIRYDDSGVPHIFAKNNFDLFYAQGFVTAKDRLWQMDLQIRAASGRLSEVLGKATLQIDQQSRRLGMGYGAEANIKVAMENPHSREALLGYTAGVNAYIDQLSPKDYPIEFKLLGYKPEAWKPINTMYMLEQMTLTLAGRSNELNMSNVLKKYGEKVVNDLFPDYPMFQESPVIPSGTAWDFEPLPIPNKPKTATNGDTIAQFKNIPAALMHRETKPEGIGSNNWAVSAQKSVTGYPILANDPHLELTLPSIWYQVQLHSPSMNVYGVSLPGIPSVIIGFNQHVAWGVTNTDADVFDLYKIKFKDESRTQYWHDNQWKPTRKRVETIIIKGQKEPLKEEVIYTHHGPVTETDNSSGKYPELAIKWIGHEAGNSFLTFYELNKAKNYDDYRKALSYYVGPAQNFVFADNSKNIALTVNGKLPLKYKEQGKFILDGTHASDDWQGWIPAAQNPFVKNPKRGFVSSANQSSTDPSYPYFINWVFAPTERGVRINERLTSMTRANADSLRMLQNDNFSVLARNILPKLLETLKSTALTPAQKAAAITLSNWNYQNTAESVATSIFEEWMPLLQARIWNDEFGENLEYPTRDRTLYMIINEPDKKWFDNITTPEKETLADLTATSFKAAIDTLTTRHGPMSQSWQWAKVKGTEIRHLSRSLKPFNAPPLKVGGGRSIVNAITKRNGPSWRMVVELGPVPRAYGIYPGGQSGNPGSPYYLNLLKKWENGELNELIYLLEPSQKHPHMTSVVKLQKP</sequence>
<dbReference type="PIRSF" id="PIRSF001227">
    <property type="entry name" value="Pen_acylase"/>
    <property type="match status" value="1"/>
</dbReference>
<protein>
    <submittedName>
        <fullName evidence="6">Penicillin acylase family protein</fullName>
    </submittedName>
</protein>
<proteinExistence type="inferred from homology"/>
<dbReference type="InterPro" id="IPR014395">
    <property type="entry name" value="Pen/GL7ACA/AHL_acylase"/>
</dbReference>
<evidence type="ECO:0000313" key="7">
    <source>
        <dbReference type="Proteomes" id="UP001139000"/>
    </source>
</evidence>
<evidence type="ECO:0000256" key="4">
    <source>
        <dbReference type="PIRSR" id="PIRSR001227-1"/>
    </source>
</evidence>
<dbReference type="InterPro" id="IPR023343">
    <property type="entry name" value="Penicillin_amidase_dom1"/>
</dbReference>
<dbReference type="InterPro" id="IPR043146">
    <property type="entry name" value="Penicillin_amidase_N_B-knob"/>
</dbReference>
<feature type="active site" description="Nucleophile" evidence="4">
    <location>
        <position position="287"/>
    </location>
</feature>
<dbReference type="AlphaFoldDB" id="A0A9X1PJI9"/>
<dbReference type="InterPro" id="IPR029055">
    <property type="entry name" value="Ntn_hydrolases_N"/>
</dbReference>
<feature type="binding site" evidence="5">
    <location>
        <position position="359"/>
    </location>
    <ligand>
        <name>Ca(2+)</name>
        <dbReference type="ChEBI" id="CHEBI:29108"/>
    </ligand>
</feature>